<dbReference type="Gene3D" id="3.40.50.1110">
    <property type="entry name" value="SGNH hydrolase"/>
    <property type="match status" value="1"/>
</dbReference>
<dbReference type="InterPro" id="IPR013830">
    <property type="entry name" value="SGNH_hydro"/>
</dbReference>
<dbReference type="OrthoDB" id="252349at2"/>
<evidence type="ECO:0000256" key="1">
    <source>
        <dbReference type="SAM" id="MobiDB-lite"/>
    </source>
</evidence>
<evidence type="ECO:0000313" key="4">
    <source>
        <dbReference type="EMBL" id="KRL57189.1"/>
    </source>
</evidence>
<dbReference type="PANTHER" id="PTHR30383">
    <property type="entry name" value="THIOESTERASE 1/PROTEASE 1/LYSOPHOSPHOLIPASE L1"/>
    <property type="match status" value="1"/>
</dbReference>
<accession>A0A0R1RTK2</accession>
<dbReference type="InterPro" id="IPR051532">
    <property type="entry name" value="Ester_Hydrolysis_Enzymes"/>
</dbReference>
<dbReference type="AlphaFoldDB" id="A0A0R1RTK2"/>
<reference evidence="4 5" key="1">
    <citation type="journal article" date="2015" name="Genome Announc.">
        <title>Expanding the biotechnology potential of lactobacilli through comparative genomics of 213 strains and associated genera.</title>
        <authorList>
            <person name="Sun Z."/>
            <person name="Harris H.M."/>
            <person name="McCann A."/>
            <person name="Guo C."/>
            <person name="Argimon S."/>
            <person name="Zhang W."/>
            <person name="Yang X."/>
            <person name="Jeffery I.B."/>
            <person name="Cooney J.C."/>
            <person name="Kagawa T.F."/>
            <person name="Liu W."/>
            <person name="Song Y."/>
            <person name="Salvetti E."/>
            <person name="Wrobel A."/>
            <person name="Rasinkangas P."/>
            <person name="Parkhill J."/>
            <person name="Rea M.C."/>
            <person name="O'Sullivan O."/>
            <person name="Ritari J."/>
            <person name="Douillard F.P."/>
            <person name="Paul Ross R."/>
            <person name="Yang R."/>
            <person name="Briner A.E."/>
            <person name="Felis G.E."/>
            <person name="de Vos W.M."/>
            <person name="Barrangou R."/>
            <person name="Klaenhammer T.R."/>
            <person name="Caufield P.W."/>
            <person name="Cui Y."/>
            <person name="Zhang H."/>
            <person name="O'Toole P.W."/>
        </authorList>
    </citation>
    <scope>NUCLEOTIDE SEQUENCE [LARGE SCALE GENOMIC DNA]</scope>
    <source>
        <strain evidence="4 5">DSM 15814</strain>
    </source>
</reference>
<feature type="domain" description="SGNH hydrolase-type esterase" evidence="3">
    <location>
        <begin position="90"/>
        <end position="327"/>
    </location>
</feature>
<feature type="compositionally biased region" description="Low complexity" evidence="1">
    <location>
        <begin position="50"/>
        <end position="64"/>
    </location>
</feature>
<dbReference type="PANTHER" id="PTHR30383:SF27">
    <property type="entry name" value="SPORE GERMINATION LIPASE LIPC"/>
    <property type="match status" value="1"/>
</dbReference>
<keyword evidence="5" id="KW-1185">Reference proteome</keyword>
<dbReference type="InterPro" id="IPR036514">
    <property type="entry name" value="SGNH_hydro_sf"/>
</dbReference>
<evidence type="ECO:0000259" key="3">
    <source>
        <dbReference type="Pfam" id="PF13472"/>
    </source>
</evidence>
<dbReference type="eggNOG" id="COG2755">
    <property type="taxonomic scope" value="Bacteria"/>
</dbReference>
<keyword evidence="2" id="KW-0472">Membrane</keyword>
<sequence length="347" mass="38239">MKFFKWWIRALLIVAIVVALGATWWLYQSSHETMQPQHRTQPSQLAPNVTRKTSSKDSSSSKGTSKSHKQTTNKSKSKTPAKRKKVTVVALGDSLTQGVGDQAKDGGYVGQIKTKLTDKDQLNVTTHNYGKAGDRSDQILKRLNQSPAMQKQVANADAITMTVGGNDLMQGLQAATLSGKSTVTQMDAVVAATQQKYATKLLSLLTAVRNLNTNAPIFLFSIYNPVYVYFANVDQLNTYITGFNQVTKATANNISKLYFMNINERLSYGQYDTVAKRSALAAKDAKANNNNSFDGQNVEKALVGGSTGELNDYLSPADHFHPNHLGYSKMTATLYKTMQDHQSWRPK</sequence>
<keyword evidence="2" id="KW-0812">Transmembrane</keyword>
<dbReference type="SUPFAM" id="SSF52266">
    <property type="entry name" value="SGNH hydrolase"/>
    <property type="match status" value="1"/>
</dbReference>
<keyword evidence="2" id="KW-1133">Transmembrane helix</keyword>
<feature type="region of interest" description="Disordered" evidence="1">
    <location>
        <begin position="36"/>
        <end position="86"/>
    </location>
</feature>
<dbReference type="PATRIC" id="fig|1114972.6.peg.197"/>
<evidence type="ECO:0000313" key="5">
    <source>
        <dbReference type="Proteomes" id="UP000051999"/>
    </source>
</evidence>
<comment type="caution">
    <text evidence="4">The sequence shown here is derived from an EMBL/GenBank/DDBJ whole genome shotgun (WGS) entry which is preliminary data.</text>
</comment>
<evidence type="ECO:0000256" key="2">
    <source>
        <dbReference type="SAM" id="Phobius"/>
    </source>
</evidence>
<dbReference type="Pfam" id="PF13472">
    <property type="entry name" value="Lipase_GDSL_2"/>
    <property type="match status" value="1"/>
</dbReference>
<feature type="compositionally biased region" description="Polar residues" evidence="1">
    <location>
        <begin position="36"/>
        <end position="47"/>
    </location>
</feature>
<gene>
    <name evidence="4" type="ORF">FD35_GL000196</name>
</gene>
<dbReference type="STRING" id="1114972.FD35_GL000196"/>
<dbReference type="RefSeq" id="WP_017261911.1">
    <property type="nucleotide sequence ID" value="NZ_AUAW01000001.1"/>
</dbReference>
<name>A0A0R1RTK2_9LACO</name>
<dbReference type="EMBL" id="AZFF01000001">
    <property type="protein sequence ID" value="KRL57189.1"/>
    <property type="molecule type" value="Genomic_DNA"/>
</dbReference>
<proteinExistence type="predicted"/>
<dbReference type="Proteomes" id="UP000051999">
    <property type="component" value="Unassembled WGS sequence"/>
</dbReference>
<dbReference type="CDD" id="cd04506">
    <property type="entry name" value="SGNH_hydrolase_YpmR_like"/>
    <property type="match status" value="1"/>
</dbReference>
<feature type="transmembrane region" description="Helical" evidence="2">
    <location>
        <begin position="7"/>
        <end position="27"/>
    </location>
</feature>
<dbReference type="GO" id="GO:0004622">
    <property type="term" value="F:phosphatidylcholine lysophospholipase activity"/>
    <property type="evidence" value="ECO:0007669"/>
    <property type="project" value="TreeGrafter"/>
</dbReference>
<organism evidence="4 5">
    <name type="scientific">Furfurilactobacillus rossiae DSM 15814</name>
    <dbReference type="NCBI Taxonomy" id="1114972"/>
    <lineage>
        <taxon>Bacteria</taxon>
        <taxon>Bacillati</taxon>
        <taxon>Bacillota</taxon>
        <taxon>Bacilli</taxon>
        <taxon>Lactobacillales</taxon>
        <taxon>Lactobacillaceae</taxon>
        <taxon>Furfurilactobacillus</taxon>
    </lineage>
</organism>
<feature type="compositionally biased region" description="Basic residues" evidence="1">
    <location>
        <begin position="65"/>
        <end position="86"/>
    </location>
</feature>
<protein>
    <submittedName>
        <fullName evidence="4">Lysophospholipase L1 related esterase</fullName>
    </submittedName>
</protein>